<reference evidence="1" key="1">
    <citation type="journal article" date="2023" name="GigaByte">
        <title>Genome assembly of the bearded iris, Iris pallida Lam.</title>
        <authorList>
            <person name="Bruccoleri R.E."/>
            <person name="Oakeley E.J."/>
            <person name="Faust A.M.E."/>
            <person name="Altorfer M."/>
            <person name="Dessus-Babus S."/>
            <person name="Burckhardt D."/>
            <person name="Oertli M."/>
            <person name="Naumann U."/>
            <person name="Petersen F."/>
            <person name="Wong J."/>
        </authorList>
    </citation>
    <scope>NUCLEOTIDE SEQUENCE</scope>
    <source>
        <strain evidence="1">GSM-AAB239-AS_SAM_17_03QT</strain>
    </source>
</reference>
<dbReference type="AlphaFoldDB" id="A0AAX6I4Z7"/>
<dbReference type="Proteomes" id="UP001140949">
    <property type="component" value="Unassembled WGS sequence"/>
</dbReference>
<protein>
    <submittedName>
        <fullName evidence="1">Pollen-specific leucine-rich repeat extensin-like protein 4</fullName>
    </submittedName>
</protein>
<name>A0AAX6I4Z7_IRIPA</name>
<evidence type="ECO:0000313" key="1">
    <source>
        <dbReference type="EMBL" id="KAJ6847937.1"/>
    </source>
</evidence>
<sequence length="26" mass="3251">MCKNFVLSLKYKYYNCCNKFRNVNEQ</sequence>
<dbReference type="EMBL" id="JANAVB010004798">
    <property type="protein sequence ID" value="KAJ6847937.1"/>
    <property type="molecule type" value="Genomic_DNA"/>
</dbReference>
<comment type="caution">
    <text evidence="1">The sequence shown here is derived from an EMBL/GenBank/DDBJ whole genome shotgun (WGS) entry which is preliminary data.</text>
</comment>
<reference evidence="1" key="2">
    <citation type="submission" date="2023-04" db="EMBL/GenBank/DDBJ databases">
        <authorList>
            <person name="Bruccoleri R.E."/>
            <person name="Oakeley E.J."/>
            <person name="Faust A.-M."/>
            <person name="Dessus-Babus S."/>
            <person name="Altorfer M."/>
            <person name="Burckhardt D."/>
            <person name="Oertli M."/>
            <person name="Naumann U."/>
            <person name="Petersen F."/>
            <person name="Wong J."/>
        </authorList>
    </citation>
    <scope>NUCLEOTIDE SEQUENCE</scope>
    <source>
        <strain evidence="1">GSM-AAB239-AS_SAM_17_03QT</strain>
        <tissue evidence="1">Leaf</tissue>
    </source>
</reference>
<evidence type="ECO:0000313" key="2">
    <source>
        <dbReference type="Proteomes" id="UP001140949"/>
    </source>
</evidence>
<organism evidence="1 2">
    <name type="scientific">Iris pallida</name>
    <name type="common">Sweet iris</name>
    <dbReference type="NCBI Taxonomy" id="29817"/>
    <lineage>
        <taxon>Eukaryota</taxon>
        <taxon>Viridiplantae</taxon>
        <taxon>Streptophyta</taxon>
        <taxon>Embryophyta</taxon>
        <taxon>Tracheophyta</taxon>
        <taxon>Spermatophyta</taxon>
        <taxon>Magnoliopsida</taxon>
        <taxon>Liliopsida</taxon>
        <taxon>Asparagales</taxon>
        <taxon>Iridaceae</taxon>
        <taxon>Iridoideae</taxon>
        <taxon>Irideae</taxon>
        <taxon>Iris</taxon>
    </lineage>
</organism>
<keyword evidence="2" id="KW-1185">Reference proteome</keyword>
<proteinExistence type="predicted"/>
<accession>A0AAX6I4Z7</accession>
<gene>
    <name evidence="1" type="ORF">M6B38_116745</name>
</gene>